<name>A0A839E159_9PSEU</name>
<keyword evidence="1" id="KW-1133">Transmembrane helix</keyword>
<proteinExistence type="predicted"/>
<sequence length="224" mass="24846">MLRSVLPTLIDVFVPVVVYFVLRGFGVASFWALTIGASVSVVSVLVGVFGRRRLDGVPLLVLLMFSVGIAITFLTHDPRILLVKPSFFFVVVGGYMVVSCFLGRPLMYEFIRPVAAGGDAESLARFELTWEQVPRFRKMVYIMTVVWGVTWIGESLVRVVVVYSFPQGRVGEALIWTVVALVVCLLPALVFTFVGGRRMLSVGAAFNETIDQDELAHRTRQVAR</sequence>
<reference evidence="2 3" key="1">
    <citation type="submission" date="2020-07" db="EMBL/GenBank/DDBJ databases">
        <title>Sequencing the genomes of 1000 actinobacteria strains.</title>
        <authorList>
            <person name="Klenk H.-P."/>
        </authorList>
    </citation>
    <scope>NUCLEOTIDE SEQUENCE [LARGE SCALE GENOMIC DNA]</scope>
    <source>
        <strain evidence="2 3">DSM 45975</strain>
    </source>
</reference>
<accession>A0A839E159</accession>
<feature type="transmembrane region" description="Helical" evidence="1">
    <location>
        <begin position="86"/>
        <end position="103"/>
    </location>
</feature>
<feature type="transmembrane region" description="Helical" evidence="1">
    <location>
        <begin position="56"/>
        <end position="74"/>
    </location>
</feature>
<gene>
    <name evidence="2" type="ORF">FHX42_004920</name>
</gene>
<keyword evidence="1" id="KW-0812">Transmembrane</keyword>
<feature type="transmembrane region" description="Helical" evidence="1">
    <location>
        <begin position="28"/>
        <end position="49"/>
    </location>
</feature>
<dbReference type="Proteomes" id="UP000569329">
    <property type="component" value="Unassembled WGS sequence"/>
</dbReference>
<dbReference type="NCBIfam" id="NF041646">
    <property type="entry name" value="VC0807_fam"/>
    <property type="match status" value="1"/>
</dbReference>
<feature type="transmembrane region" description="Helical" evidence="1">
    <location>
        <begin position="5"/>
        <end position="22"/>
    </location>
</feature>
<evidence type="ECO:0000313" key="2">
    <source>
        <dbReference type="EMBL" id="MBA8827524.1"/>
    </source>
</evidence>
<dbReference type="AlphaFoldDB" id="A0A839E159"/>
<feature type="transmembrane region" description="Helical" evidence="1">
    <location>
        <begin position="173"/>
        <end position="194"/>
    </location>
</feature>
<evidence type="ECO:0000313" key="3">
    <source>
        <dbReference type="Proteomes" id="UP000569329"/>
    </source>
</evidence>
<protein>
    <submittedName>
        <fullName evidence="2">Intracellular septation protein A</fullName>
    </submittedName>
</protein>
<comment type="caution">
    <text evidence="2">The sequence shown here is derived from an EMBL/GenBank/DDBJ whole genome shotgun (WGS) entry which is preliminary data.</text>
</comment>
<keyword evidence="1" id="KW-0472">Membrane</keyword>
<dbReference type="EMBL" id="JACGWZ010000008">
    <property type="protein sequence ID" value="MBA8827524.1"/>
    <property type="molecule type" value="Genomic_DNA"/>
</dbReference>
<evidence type="ECO:0000256" key="1">
    <source>
        <dbReference type="SAM" id="Phobius"/>
    </source>
</evidence>
<organism evidence="2 3">
    <name type="scientific">Halosaccharopolyspora lacisalsi</name>
    <dbReference type="NCBI Taxonomy" id="1000566"/>
    <lineage>
        <taxon>Bacteria</taxon>
        <taxon>Bacillati</taxon>
        <taxon>Actinomycetota</taxon>
        <taxon>Actinomycetes</taxon>
        <taxon>Pseudonocardiales</taxon>
        <taxon>Pseudonocardiaceae</taxon>
        <taxon>Halosaccharopolyspora</taxon>
    </lineage>
</organism>
<feature type="transmembrane region" description="Helical" evidence="1">
    <location>
        <begin position="140"/>
        <end position="161"/>
    </location>
</feature>
<keyword evidence="3" id="KW-1185">Reference proteome</keyword>